<sequence>MHKKKHYFGKTAILSLGLTLSMLGGFSASALAAPVATATVNKGVNFRADQSTNAAVLGFINAGTTLSVEAANDYWVLVDYKGKQGYVSRSYVTVHENSKPPSTPPASSIATKLINTANSFKGRVTYVFGSKDLQRLRLDCSSFTQYVFALNGIDIPRSSKAQSQAGSYVAKNNLKAGDLVFFSVGTPGVVDHVGIYMGNGQFINNLPNQGIVVSDFTNAYWTSHYITGRRM</sequence>
<dbReference type="Pfam" id="PF00877">
    <property type="entry name" value="NLPC_P60"/>
    <property type="match status" value="1"/>
</dbReference>
<evidence type="ECO:0000256" key="3">
    <source>
        <dbReference type="ARBA" id="ARBA00022801"/>
    </source>
</evidence>
<dbReference type="RefSeq" id="WP_173220486.1">
    <property type="nucleotide sequence ID" value="NZ_JABMKZ010000011.1"/>
</dbReference>
<reference evidence="8 9" key="1">
    <citation type="submission" date="2023-03" db="EMBL/GenBank/DDBJ databases">
        <title>Bacillus Genome Sequencing.</title>
        <authorList>
            <person name="Dunlap C."/>
        </authorList>
    </citation>
    <scope>NUCLEOTIDE SEQUENCE [LARGE SCALE GENOMIC DNA]</scope>
    <source>
        <strain evidence="8 9">BD-533</strain>
    </source>
</reference>
<dbReference type="Proteomes" id="UP001338137">
    <property type="component" value="Unassembled WGS sequence"/>
</dbReference>
<keyword evidence="2" id="KW-0645">Protease</keyword>
<gene>
    <name evidence="8" type="ORF">P4I72_08550</name>
</gene>
<dbReference type="InterPro" id="IPR003646">
    <property type="entry name" value="SH3-like_bac-type"/>
</dbReference>
<evidence type="ECO:0000256" key="2">
    <source>
        <dbReference type="ARBA" id="ARBA00022670"/>
    </source>
</evidence>
<evidence type="ECO:0000313" key="9">
    <source>
        <dbReference type="Proteomes" id="UP001338137"/>
    </source>
</evidence>
<comment type="caution">
    <text evidence="8">The sequence shown here is derived from an EMBL/GenBank/DDBJ whole genome shotgun (WGS) entry which is preliminary data.</text>
</comment>
<dbReference type="InterPro" id="IPR000064">
    <property type="entry name" value="NLP_P60_dom"/>
</dbReference>
<dbReference type="Gene3D" id="2.30.30.40">
    <property type="entry name" value="SH3 Domains"/>
    <property type="match status" value="1"/>
</dbReference>
<dbReference type="SMART" id="SM00287">
    <property type="entry name" value="SH3b"/>
    <property type="match status" value="1"/>
</dbReference>
<dbReference type="PANTHER" id="PTHR47053:SF1">
    <property type="entry name" value="MUREIN DD-ENDOPEPTIDASE MEPH-RELATED"/>
    <property type="match status" value="1"/>
</dbReference>
<evidence type="ECO:0000256" key="5">
    <source>
        <dbReference type="SAM" id="SignalP"/>
    </source>
</evidence>
<evidence type="ECO:0000256" key="4">
    <source>
        <dbReference type="ARBA" id="ARBA00022807"/>
    </source>
</evidence>
<protein>
    <submittedName>
        <fullName evidence="8">SH3 domain-containing C40 family peptidase</fullName>
    </submittedName>
</protein>
<dbReference type="InterPro" id="IPR051202">
    <property type="entry name" value="Peptidase_C40"/>
</dbReference>
<organism evidence="8 9">
    <name type="scientific">Paenibacillus alba</name>
    <dbReference type="NCBI Taxonomy" id="1197127"/>
    <lineage>
        <taxon>Bacteria</taxon>
        <taxon>Bacillati</taxon>
        <taxon>Bacillota</taxon>
        <taxon>Bacilli</taxon>
        <taxon>Bacillales</taxon>
        <taxon>Paenibacillaceae</taxon>
        <taxon>Paenibacillus</taxon>
    </lineage>
</organism>
<evidence type="ECO:0000256" key="1">
    <source>
        <dbReference type="ARBA" id="ARBA00007074"/>
    </source>
</evidence>
<dbReference type="EMBL" id="JARLKY010000018">
    <property type="protein sequence ID" value="MEC0227171.1"/>
    <property type="molecule type" value="Genomic_DNA"/>
</dbReference>
<evidence type="ECO:0000313" key="8">
    <source>
        <dbReference type="EMBL" id="MEC0227171.1"/>
    </source>
</evidence>
<evidence type="ECO:0000259" key="6">
    <source>
        <dbReference type="PROSITE" id="PS51781"/>
    </source>
</evidence>
<evidence type="ECO:0000259" key="7">
    <source>
        <dbReference type="PROSITE" id="PS51935"/>
    </source>
</evidence>
<dbReference type="PANTHER" id="PTHR47053">
    <property type="entry name" value="MUREIN DD-ENDOPEPTIDASE MEPH-RELATED"/>
    <property type="match status" value="1"/>
</dbReference>
<feature type="chain" id="PRO_5047180806" evidence="5">
    <location>
        <begin position="33"/>
        <end position="231"/>
    </location>
</feature>
<dbReference type="Pfam" id="PF08239">
    <property type="entry name" value="SH3_3"/>
    <property type="match status" value="1"/>
</dbReference>
<accession>A0ABU6FZ46</accession>
<dbReference type="SUPFAM" id="SSF54001">
    <property type="entry name" value="Cysteine proteinases"/>
    <property type="match status" value="1"/>
</dbReference>
<dbReference type="PROSITE" id="PS51935">
    <property type="entry name" value="NLPC_P60"/>
    <property type="match status" value="1"/>
</dbReference>
<feature type="domain" description="SH3b" evidence="6">
    <location>
        <begin position="33"/>
        <end position="96"/>
    </location>
</feature>
<keyword evidence="4" id="KW-0788">Thiol protease</keyword>
<keyword evidence="5" id="KW-0732">Signal</keyword>
<feature type="domain" description="NlpC/P60" evidence="7">
    <location>
        <begin position="107"/>
        <end position="231"/>
    </location>
</feature>
<proteinExistence type="inferred from homology"/>
<dbReference type="PROSITE" id="PS51781">
    <property type="entry name" value="SH3B"/>
    <property type="match status" value="1"/>
</dbReference>
<comment type="similarity">
    <text evidence="1">Belongs to the peptidase C40 family.</text>
</comment>
<name>A0ABU6FZ46_9BACL</name>
<dbReference type="Gene3D" id="3.90.1720.10">
    <property type="entry name" value="endopeptidase domain like (from Nostoc punctiforme)"/>
    <property type="match status" value="1"/>
</dbReference>
<dbReference type="InterPro" id="IPR038765">
    <property type="entry name" value="Papain-like_cys_pep_sf"/>
</dbReference>
<feature type="signal peptide" evidence="5">
    <location>
        <begin position="1"/>
        <end position="32"/>
    </location>
</feature>
<keyword evidence="3" id="KW-0378">Hydrolase</keyword>
<keyword evidence="9" id="KW-1185">Reference proteome</keyword>